<sequence length="383" mass="42900">MDELLPEMYIPDLTLPQALFDLEQDAGNEEAKAKIMAAVEKNGMVPFYTYVCERLGWDADDQLVATLTKANAAKLEAIDADIAEAEKSEGEVEVRAHMERKALALVAMGDRTASLEAIDATMEKTVGSGLKLDLVFLKARLGLFYLDHVLLAGVLPEAADLAEKGGDWERRNRLMAYQAVYNMSIRSFDKSSQLFLDTLATFTSYELAPFATYIRYAVIMGSLQLPRVDLQDKLMQSPDVLSVSKELGAAGDLLHALYECKYAEFFVALAALGDELAKDRYMHEHARFYCREMRIRAYNQILRSYRSVTMESMAAQFGVTAEFIDRELSRFVASGRVHCSIDAVSGTIYTTRSDSKNSLYQQTIKQGDLLLNRVQKLSRVINL</sequence>
<dbReference type="eggNOG" id="KOG0687">
    <property type="taxonomic scope" value="Eukaryota"/>
</dbReference>
<dbReference type="GO" id="GO:0043161">
    <property type="term" value="P:proteasome-mediated ubiquitin-dependent protein catabolic process"/>
    <property type="evidence" value="ECO:0007669"/>
    <property type="project" value="TreeGrafter"/>
</dbReference>
<evidence type="ECO:0000256" key="1">
    <source>
        <dbReference type="ARBA" id="ARBA00022942"/>
    </source>
</evidence>
<evidence type="ECO:0000313" key="3">
    <source>
        <dbReference type="EMBL" id="KNC49991.1"/>
    </source>
</evidence>
<dbReference type="Proteomes" id="UP000054408">
    <property type="component" value="Unassembled WGS sequence"/>
</dbReference>
<feature type="domain" description="PCI" evidence="2">
    <location>
        <begin position="187"/>
        <end position="355"/>
    </location>
</feature>
<keyword evidence="1 3" id="KW-0647">Proteasome</keyword>
<dbReference type="InterPro" id="IPR049549">
    <property type="entry name" value="RPN7_PSMD6_C"/>
</dbReference>
<evidence type="ECO:0000313" key="4">
    <source>
        <dbReference type="Proteomes" id="UP000054408"/>
    </source>
</evidence>
<dbReference type="InterPro" id="IPR045135">
    <property type="entry name" value="Rpn7_N"/>
</dbReference>
<dbReference type="OrthoDB" id="1452at2759"/>
<dbReference type="SMART" id="SM00088">
    <property type="entry name" value="PINT"/>
    <property type="match status" value="1"/>
</dbReference>
<dbReference type="InterPro" id="IPR019585">
    <property type="entry name" value="Rpn7/CSN1"/>
</dbReference>
<evidence type="ECO:0000259" key="2">
    <source>
        <dbReference type="PROSITE" id="PS50250"/>
    </source>
</evidence>
<dbReference type="PANTHER" id="PTHR14145:SF1">
    <property type="entry name" value="26S PROTEASOME NON-ATPASE REGULATORY SUBUNIT 6"/>
    <property type="match status" value="1"/>
</dbReference>
<dbReference type="FunFam" id="1.25.40.570:FF:000005">
    <property type="entry name" value="26S proteasome regulatory subunit N7"/>
    <property type="match status" value="1"/>
</dbReference>
<organism evidence="3 4">
    <name type="scientific">Thecamonas trahens ATCC 50062</name>
    <dbReference type="NCBI Taxonomy" id="461836"/>
    <lineage>
        <taxon>Eukaryota</taxon>
        <taxon>Apusozoa</taxon>
        <taxon>Apusomonadida</taxon>
        <taxon>Apusomonadidae</taxon>
        <taxon>Thecamonas</taxon>
    </lineage>
</organism>
<dbReference type="Gene3D" id="1.25.40.570">
    <property type="match status" value="1"/>
</dbReference>
<dbReference type="RefSeq" id="XP_013757160.1">
    <property type="nucleotide sequence ID" value="XM_013901706.1"/>
</dbReference>
<protein>
    <submittedName>
        <fullName evidence="3">26S proteasome non-ATPase regulatory subunit 6</fullName>
    </submittedName>
</protein>
<dbReference type="GO" id="GO:0000502">
    <property type="term" value="C:proteasome complex"/>
    <property type="evidence" value="ECO:0007669"/>
    <property type="project" value="UniProtKB-KW"/>
</dbReference>
<dbReference type="Pfam" id="PF01399">
    <property type="entry name" value="PCI"/>
    <property type="match status" value="1"/>
</dbReference>
<dbReference type="OMA" id="RLHCKVD"/>
<dbReference type="InterPro" id="IPR000717">
    <property type="entry name" value="PCI_dom"/>
</dbReference>
<dbReference type="STRING" id="461836.A0A0L0DD01"/>
<dbReference type="SUPFAM" id="SSF46785">
    <property type="entry name" value="Winged helix' DNA-binding domain"/>
    <property type="match status" value="1"/>
</dbReference>
<dbReference type="Pfam" id="PF21154">
    <property type="entry name" value="RPN7_PSMD6_C"/>
    <property type="match status" value="1"/>
</dbReference>
<dbReference type="AlphaFoldDB" id="A0A0L0DD01"/>
<name>A0A0L0DD01_THETB</name>
<dbReference type="GeneID" id="25565082"/>
<accession>A0A0L0DD01</accession>
<dbReference type="EMBL" id="GL349459">
    <property type="protein sequence ID" value="KNC49991.1"/>
    <property type="molecule type" value="Genomic_DNA"/>
</dbReference>
<dbReference type="PROSITE" id="PS50250">
    <property type="entry name" value="PCI"/>
    <property type="match status" value="1"/>
</dbReference>
<proteinExistence type="predicted"/>
<dbReference type="Pfam" id="PF10602">
    <property type="entry name" value="RPN7"/>
    <property type="match status" value="1"/>
</dbReference>
<dbReference type="InterPro" id="IPR036390">
    <property type="entry name" value="WH_DNA-bd_sf"/>
</dbReference>
<gene>
    <name evidence="3" type="ORF">AMSG_05748</name>
</gene>
<reference evidence="3 4" key="1">
    <citation type="submission" date="2010-05" db="EMBL/GenBank/DDBJ databases">
        <title>The Genome Sequence of Thecamonas trahens ATCC 50062.</title>
        <authorList>
            <consortium name="The Broad Institute Genome Sequencing Platform"/>
            <person name="Russ C."/>
            <person name="Cuomo C."/>
            <person name="Shea T."/>
            <person name="Young S.K."/>
            <person name="Zeng Q."/>
            <person name="Koehrsen M."/>
            <person name="Haas B."/>
            <person name="Borodovsky M."/>
            <person name="Guigo R."/>
            <person name="Alvarado L."/>
            <person name="Berlin A."/>
            <person name="Bochicchio J."/>
            <person name="Borenstein D."/>
            <person name="Chapman S."/>
            <person name="Chen Z."/>
            <person name="Freedman E."/>
            <person name="Gellesch M."/>
            <person name="Goldberg J."/>
            <person name="Griggs A."/>
            <person name="Gujja S."/>
            <person name="Heilman E."/>
            <person name="Heiman D."/>
            <person name="Hepburn T."/>
            <person name="Howarth C."/>
            <person name="Jen D."/>
            <person name="Larson L."/>
            <person name="Mehta T."/>
            <person name="Park D."/>
            <person name="Pearson M."/>
            <person name="Roberts A."/>
            <person name="Saif S."/>
            <person name="Shenoy N."/>
            <person name="Sisk P."/>
            <person name="Stolte C."/>
            <person name="Sykes S."/>
            <person name="Thomson T."/>
            <person name="Walk T."/>
            <person name="White J."/>
            <person name="Yandava C."/>
            <person name="Burger G."/>
            <person name="Gray M.W."/>
            <person name="Holland P.W.H."/>
            <person name="King N."/>
            <person name="Lang F.B.F."/>
            <person name="Roger A.J."/>
            <person name="Ruiz-Trillo I."/>
            <person name="Lander E."/>
            <person name="Nusbaum C."/>
        </authorList>
    </citation>
    <scope>NUCLEOTIDE SEQUENCE [LARGE SCALE GENOMIC DNA]</scope>
    <source>
        <strain evidence="3 4">ATCC 50062</strain>
    </source>
</reference>
<keyword evidence="4" id="KW-1185">Reference proteome</keyword>
<dbReference type="PANTHER" id="PTHR14145">
    <property type="entry name" value="26S PROTESOME SUBUNIT 6"/>
    <property type="match status" value="1"/>
</dbReference>